<name>A0A381RQ49_9ZZZZ</name>
<proteinExistence type="predicted"/>
<gene>
    <name evidence="1" type="ORF">METZ01_LOCUS46135</name>
</gene>
<dbReference type="EMBL" id="UINC01002133">
    <property type="protein sequence ID" value="SUZ93281.1"/>
    <property type="molecule type" value="Genomic_DNA"/>
</dbReference>
<accession>A0A381RQ49</accession>
<dbReference type="AlphaFoldDB" id="A0A381RQ49"/>
<sequence>MEEFDIYDLLIKRLSYLAVLQDSLRKNQMPL</sequence>
<evidence type="ECO:0000313" key="1">
    <source>
        <dbReference type="EMBL" id="SUZ93281.1"/>
    </source>
</evidence>
<organism evidence="1">
    <name type="scientific">marine metagenome</name>
    <dbReference type="NCBI Taxonomy" id="408172"/>
    <lineage>
        <taxon>unclassified sequences</taxon>
        <taxon>metagenomes</taxon>
        <taxon>ecological metagenomes</taxon>
    </lineage>
</organism>
<reference evidence="1" key="1">
    <citation type="submission" date="2018-05" db="EMBL/GenBank/DDBJ databases">
        <authorList>
            <person name="Lanie J.A."/>
            <person name="Ng W.-L."/>
            <person name="Kazmierczak K.M."/>
            <person name="Andrzejewski T.M."/>
            <person name="Davidsen T.M."/>
            <person name="Wayne K.J."/>
            <person name="Tettelin H."/>
            <person name="Glass J.I."/>
            <person name="Rusch D."/>
            <person name="Podicherti R."/>
            <person name="Tsui H.-C.T."/>
            <person name="Winkler M.E."/>
        </authorList>
    </citation>
    <scope>NUCLEOTIDE SEQUENCE</scope>
</reference>
<protein>
    <submittedName>
        <fullName evidence="1">Uncharacterized protein</fullName>
    </submittedName>
</protein>